<keyword evidence="1" id="KW-1133">Transmembrane helix</keyword>
<proteinExistence type="predicted"/>
<evidence type="ECO:0000313" key="2">
    <source>
        <dbReference type="EMBL" id="WGI36610.1"/>
    </source>
</evidence>
<reference evidence="2" key="1">
    <citation type="submission" date="2023-04" db="EMBL/GenBank/DDBJ databases">
        <title>Completed genome of Mycoplasma lagogenitalium type strain 12MS.</title>
        <authorList>
            <person name="Spergser J."/>
        </authorList>
    </citation>
    <scope>NUCLEOTIDE SEQUENCE</scope>
    <source>
        <strain evidence="2">12MS</strain>
    </source>
</reference>
<accession>A0ABY8LTN9</accession>
<feature type="transmembrane region" description="Helical" evidence="1">
    <location>
        <begin position="81"/>
        <end position="103"/>
    </location>
</feature>
<dbReference type="EMBL" id="CP122979">
    <property type="protein sequence ID" value="WGI36610.1"/>
    <property type="molecule type" value="Genomic_DNA"/>
</dbReference>
<keyword evidence="1" id="KW-0472">Membrane</keyword>
<evidence type="ECO:0000313" key="3">
    <source>
        <dbReference type="Proteomes" id="UP001179842"/>
    </source>
</evidence>
<dbReference type="Proteomes" id="UP001179842">
    <property type="component" value="Chromosome"/>
</dbReference>
<feature type="transmembrane region" description="Helical" evidence="1">
    <location>
        <begin position="44"/>
        <end position="69"/>
    </location>
</feature>
<gene>
    <name evidence="2" type="ORF">QEG99_04060</name>
</gene>
<keyword evidence="1" id="KW-0812">Transmembrane</keyword>
<name>A0ABY8LTN9_9BACT</name>
<evidence type="ECO:0000256" key="1">
    <source>
        <dbReference type="SAM" id="Phobius"/>
    </source>
</evidence>
<sequence>MNNEKINKIKDIWMSDPEREKNIAIKPSHRIIYKNKTEEIIVKWFGLWIFLSLILVILFFIAAIAFSIVNKRSEFELNTSISMFILAILLWCGALSAVFGLFLKHQKIEEKAKRIYEFKITEEKILEVFNELDKNDICYKKIVFLKDESLRFNNHIPENLKSDYFWIEILTKNNLKIYFGNNKDKQKNDIFIKEKEIINISNKINILDIHLVTFFEVDTIWEKISIELSEIIERICINFYKLNNLIIEGSNYD</sequence>
<protein>
    <submittedName>
        <fullName evidence="2">Uncharacterized protein</fullName>
    </submittedName>
</protein>
<keyword evidence="3" id="KW-1185">Reference proteome</keyword>
<organism evidence="2 3">
    <name type="scientific">Mesomycoplasma lagogenitalium</name>
    <dbReference type="NCBI Taxonomy" id="171286"/>
    <lineage>
        <taxon>Bacteria</taxon>
        <taxon>Bacillati</taxon>
        <taxon>Mycoplasmatota</taxon>
        <taxon>Mycoplasmoidales</taxon>
        <taxon>Metamycoplasmataceae</taxon>
        <taxon>Mesomycoplasma</taxon>
    </lineage>
</organism>
<dbReference type="RefSeq" id="WP_280101911.1">
    <property type="nucleotide sequence ID" value="NZ_CP122979.1"/>
</dbReference>